<accession>U9UC59</accession>
<dbReference type="AlphaFoldDB" id="U9UC59"/>
<sequence>MENMEEESSEDTQTSEFTHDDCNNISNEMILSNENHHTLLYSGRKYESWEAFADKFIQENITYKYDGFSDSNMTLCLFNQYNNEFCEDRLTIMEQKLIYRKLHRMYKKALNKALGSNSKLEQLINLLQEFTEDGESDFEELNEINETNPEDEIIDKENVDPLMPILRNPKKRSGKGRPLGTKRFKSSTETPKPKSRN</sequence>
<protein>
    <submittedName>
        <fullName evidence="2">Uncharacterized protein</fullName>
    </submittedName>
</protein>
<dbReference type="HOGENOM" id="CLU_1384805_0_0_1"/>
<name>U9UC59_RHIID</name>
<dbReference type="VEuPathDB" id="FungiDB:RhiirFUN_020783"/>
<gene>
    <name evidence="2" type="ORF">GLOINDRAFT_321956</name>
</gene>
<proteinExistence type="predicted"/>
<reference evidence="2" key="1">
    <citation type="submission" date="2013-07" db="EMBL/GenBank/DDBJ databases">
        <title>The genome of an arbuscular mycorrhizal fungus provides insights into the evolution of the oldest plant symbiosis.</title>
        <authorList>
            <consortium name="DOE Joint Genome Institute"/>
            <person name="Tisserant E."/>
            <person name="Malbreil M."/>
            <person name="Kuo A."/>
            <person name="Kohler A."/>
            <person name="Symeonidi A."/>
            <person name="Balestrini R."/>
            <person name="Charron P."/>
            <person name="Duensing N."/>
            <person name="Frei-dit-Frey N."/>
            <person name="Gianinazzi-Pearson V."/>
            <person name="Gilbert B."/>
            <person name="Handa Y."/>
            <person name="Hijri M."/>
            <person name="Kaul R."/>
            <person name="Kawaguchi M."/>
            <person name="Krajinski F."/>
            <person name="Lammers P."/>
            <person name="Lapierre D."/>
            <person name="Masclaux F.G."/>
            <person name="Murat C."/>
            <person name="Morin E."/>
            <person name="Ndikumana S."/>
            <person name="Pagni M."/>
            <person name="Petitpierre D."/>
            <person name="Requena N."/>
            <person name="Rosikiewicz P."/>
            <person name="Riley R."/>
            <person name="Saito K."/>
            <person name="San Clemente H."/>
            <person name="Shapiro H."/>
            <person name="van Tuinen D."/>
            <person name="Becard G."/>
            <person name="Bonfante P."/>
            <person name="Paszkowski U."/>
            <person name="Shachar-Hill Y."/>
            <person name="Young J.P."/>
            <person name="Sanders I.R."/>
            <person name="Henrissat B."/>
            <person name="Rensing S.A."/>
            <person name="Grigoriev I.V."/>
            <person name="Corradi N."/>
            <person name="Roux C."/>
            <person name="Martin F."/>
        </authorList>
    </citation>
    <scope>NUCLEOTIDE SEQUENCE</scope>
    <source>
        <strain evidence="2">DAOM 197198</strain>
    </source>
</reference>
<organism evidence="2">
    <name type="scientific">Rhizophagus irregularis (strain DAOM 181602 / DAOM 197198 / MUCL 43194)</name>
    <name type="common">Arbuscular mycorrhizal fungus</name>
    <name type="synonym">Glomus intraradices</name>
    <dbReference type="NCBI Taxonomy" id="747089"/>
    <lineage>
        <taxon>Eukaryota</taxon>
        <taxon>Fungi</taxon>
        <taxon>Fungi incertae sedis</taxon>
        <taxon>Mucoromycota</taxon>
        <taxon>Glomeromycotina</taxon>
        <taxon>Glomeromycetes</taxon>
        <taxon>Glomerales</taxon>
        <taxon>Glomeraceae</taxon>
        <taxon>Rhizophagus</taxon>
    </lineage>
</organism>
<evidence type="ECO:0000256" key="1">
    <source>
        <dbReference type="SAM" id="MobiDB-lite"/>
    </source>
</evidence>
<dbReference type="EMBL" id="KI281288">
    <property type="protein sequence ID" value="ESA16143.1"/>
    <property type="molecule type" value="Genomic_DNA"/>
</dbReference>
<evidence type="ECO:0000313" key="2">
    <source>
        <dbReference type="EMBL" id="ESA16143.1"/>
    </source>
</evidence>
<feature type="region of interest" description="Disordered" evidence="1">
    <location>
        <begin position="148"/>
        <end position="197"/>
    </location>
</feature>
<feature type="compositionally biased region" description="Basic residues" evidence="1">
    <location>
        <begin position="168"/>
        <end position="185"/>
    </location>
</feature>